<dbReference type="InterPro" id="IPR030395">
    <property type="entry name" value="GP_PDE_dom"/>
</dbReference>
<dbReference type="PANTHER" id="PTHR46211">
    <property type="entry name" value="GLYCEROPHOSPHORYL DIESTER PHOSPHODIESTERASE"/>
    <property type="match status" value="1"/>
</dbReference>
<keyword evidence="4" id="KW-1185">Reference proteome</keyword>
<dbReference type="InParanoid" id="A0A0D0AHN9"/>
<dbReference type="Gene3D" id="3.20.20.190">
    <property type="entry name" value="Phosphatidylinositol (PI) phosphodiesterase"/>
    <property type="match status" value="1"/>
</dbReference>
<dbReference type="SUPFAM" id="SSF51695">
    <property type="entry name" value="PLC-like phosphodiesterases"/>
    <property type="match status" value="1"/>
</dbReference>
<organism evidence="3 4">
    <name type="scientific">Suillus luteus UH-Slu-Lm8-n1</name>
    <dbReference type="NCBI Taxonomy" id="930992"/>
    <lineage>
        <taxon>Eukaryota</taxon>
        <taxon>Fungi</taxon>
        <taxon>Dikarya</taxon>
        <taxon>Basidiomycota</taxon>
        <taxon>Agaricomycotina</taxon>
        <taxon>Agaricomycetes</taxon>
        <taxon>Agaricomycetidae</taxon>
        <taxon>Boletales</taxon>
        <taxon>Suillineae</taxon>
        <taxon>Suillaceae</taxon>
        <taxon>Suillus</taxon>
    </lineage>
</organism>
<keyword evidence="1" id="KW-0732">Signal</keyword>
<dbReference type="STRING" id="930992.A0A0D0AHN9"/>
<dbReference type="GO" id="GO:0006629">
    <property type="term" value="P:lipid metabolic process"/>
    <property type="evidence" value="ECO:0007669"/>
    <property type="project" value="InterPro"/>
</dbReference>
<name>A0A0D0AHN9_9AGAM</name>
<reference evidence="3 4" key="1">
    <citation type="submission" date="2014-04" db="EMBL/GenBank/DDBJ databases">
        <authorList>
            <consortium name="DOE Joint Genome Institute"/>
            <person name="Kuo A."/>
            <person name="Ruytinx J."/>
            <person name="Rineau F."/>
            <person name="Colpaert J."/>
            <person name="Kohler A."/>
            <person name="Nagy L.G."/>
            <person name="Floudas D."/>
            <person name="Copeland A."/>
            <person name="Barry K.W."/>
            <person name="Cichocki N."/>
            <person name="Veneault-Fourrey C."/>
            <person name="LaButti K."/>
            <person name="Lindquist E.A."/>
            <person name="Lipzen A."/>
            <person name="Lundell T."/>
            <person name="Morin E."/>
            <person name="Murat C."/>
            <person name="Sun H."/>
            <person name="Tunlid A."/>
            <person name="Henrissat B."/>
            <person name="Grigoriev I.V."/>
            <person name="Hibbett D.S."/>
            <person name="Martin F."/>
            <person name="Nordberg H.P."/>
            <person name="Cantor M.N."/>
            <person name="Hua S.X."/>
        </authorList>
    </citation>
    <scope>NUCLEOTIDE SEQUENCE [LARGE SCALE GENOMIC DNA]</scope>
    <source>
        <strain evidence="3 4">UH-Slu-Lm8-n1</strain>
    </source>
</reference>
<dbReference type="AlphaFoldDB" id="A0A0D0AHN9"/>
<evidence type="ECO:0000256" key="1">
    <source>
        <dbReference type="SAM" id="SignalP"/>
    </source>
</evidence>
<dbReference type="Proteomes" id="UP000054485">
    <property type="component" value="Unassembled WGS sequence"/>
</dbReference>
<proteinExistence type="predicted"/>
<dbReference type="Pfam" id="PF03009">
    <property type="entry name" value="GDPD"/>
    <property type="match status" value="1"/>
</dbReference>
<reference evidence="4" key="2">
    <citation type="submission" date="2015-01" db="EMBL/GenBank/DDBJ databases">
        <title>Evolutionary Origins and Diversification of the Mycorrhizal Mutualists.</title>
        <authorList>
            <consortium name="DOE Joint Genome Institute"/>
            <consortium name="Mycorrhizal Genomics Consortium"/>
            <person name="Kohler A."/>
            <person name="Kuo A."/>
            <person name="Nagy L.G."/>
            <person name="Floudas D."/>
            <person name="Copeland A."/>
            <person name="Barry K.W."/>
            <person name="Cichocki N."/>
            <person name="Veneault-Fourrey C."/>
            <person name="LaButti K."/>
            <person name="Lindquist E.A."/>
            <person name="Lipzen A."/>
            <person name="Lundell T."/>
            <person name="Morin E."/>
            <person name="Murat C."/>
            <person name="Riley R."/>
            <person name="Ohm R."/>
            <person name="Sun H."/>
            <person name="Tunlid A."/>
            <person name="Henrissat B."/>
            <person name="Grigoriev I.V."/>
            <person name="Hibbett D.S."/>
            <person name="Martin F."/>
        </authorList>
    </citation>
    <scope>NUCLEOTIDE SEQUENCE [LARGE SCALE GENOMIC DNA]</scope>
    <source>
        <strain evidence="4">UH-Slu-Lm8-n1</strain>
    </source>
</reference>
<evidence type="ECO:0000313" key="4">
    <source>
        <dbReference type="Proteomes" id="UP000054485"/>
    </source>
</evidence>
<feature type="chain" id="PRO_5002206823" description="GP-PDE domain-containing protein" evidence="1">
    <location>
        <begin position="20"/>
        <end position="370"/>
    </location>
</feature>
<feature type="domain" description="GP-PDE" evidence="2">
    <location>
        <begin position="36"/>
        <end position="342"/>
    </location>
</feature>
<dbReference type="InterPro" id="IPR017946">
    <property type="entry name" value="PLC-like_Pdiesterase_TIM-brl"/>
</dbReference>
<gene>
    <name evidence="3" type="ORF">CY34DRAFT_69333</name>
</gene>
<sequence>MCLPIVYALVFTEIALVYASPSQGPFRAVSNNHRFYDVQAHRGGRGNVVESTLPSFAWGLIDGATTLELDNGITQDGEVVVWHDESILAEKCSDTAPVFPNDPAYPYVGKFISNLTLAQIKTLDCGSKRQTNYPHQLAYPGARISTLQEVFDFVSCADLSHQILWNIESKINPQYPNRTAGVDDFVQKQHEIFISSPYYQSITYQSFDWRTLVAMKTLDDKLVTSALIDEDTAFTPHDSTSPWLAGLRLESFPGPSLSEQIAQAANAVQADVLSPTGTFVMPSLSHEGSSHFTTPKMISEAHRLGMKVVPWTVNHLDRVEELIKDGADGIITDYPNVVRRWAKQQGLRVAPKYPKQRVFSCLHRHMHQSF</sequence>
<evidence type="ECO:0000259" key="2">
    <source>
        <dbReference type="PROSITE" id="PS51704"/>
    </source>
</evidence>
<feature type="signal peptide" evidence="1">
    <location>
        <begin position="1"/>
        <end position="19"/>
    </location>
</feature>
<dbReference type="PANTHER" id="PTHR46211:SF14">
    <property type="entry name" value="GLYCEROPHOSPHODIESTER PHOSPHODIESTERASE"/>
    <property type="match status" value="1"/>
</dbReference>
<protein>
    <recommendedName>
        <fullName evidence="2">GP-PDE domain-containing protein</fullName>
    </recommendedName>
</protein>
<dbReference type="EMBL" id="KN835132">
    <property type="protein sequence ID" value="KIK49620.1"/>
    <property type="molecule type" value="Genomic_DNA"/>
</dbReference>
<dbReference type="OrthoDB" id="1058301at2759"/>
<dbReference type="GO" id="GO:0008081">
    <property type="term" value="F:phosphoric diester hydrolase activity"/>
    <property type="evidence" value="ECO:0007669"/>
    <property type="project" value="InterPro"/>
</dbReference>
<accession>A0A0D0AHN9</accession>
<dbReference type="HOGENOM" id="CLU_030006_7_0_1"/>
<dbReference type="PROSITE" id="PS51704">
    <property type="entry name" value="GP_PDE"/>
    <property type="match status" value="1"/>
</dbReference>
<evidence type="ECO:0000313" key="3">
    <source>
        <dbReference type="EMBL" id="KIK49620.1"/>
    </source>
</evidence>